<sequence length="148" mass="16359">MTTTAHFYVLAANAETEPTQSAHFDLAARTVAQQYRQGERVFVYVDDVSQAHAFDELLWQFDADSFVPHNLQGEGPKGGAAVEIGQTPPVGRRTVLLNLATKLPDFIRRFNHVIDFVPVESAAKQAARERFKALRAMGASITTTEISQ</sequence>
<protein>
    <submittedName>
        <fullName evidence="1">DNA polymerase III subunit chi</fullName>
    </submittedName>
</protein>
<dbReference type="Proteomes" id="UP001595453">
    <property type="component" value="Unassembled WGS sequence"/>
</dbReference>
<dbReference type="RefSeq" id="WP_377124403.1">
    <property type="nucleotide sequence ID" value="NZ_JBHRSD010000017.1"/>
</dbReference>
<dbReference type="EMBL" id="JBHRSD010000017">
    <property type="protein sequence ID" value="MFC3033190.1"/>
    <property type="molecule type" value="Genomic_DNA"/>
</dbReference>
<evidence type="ECO:0000313" key="1">
    <source>
        <dbReference type="EMBL" id="MFC3033190.1"/>
    </source>
</evidence>
<keyword evidence="2" id="KW-1185">Reference proteome</keyword>
<dbReference type="PANTHER" id="PTHR38767">
    <property type="entry name" value="DNA POLYMERASE III SUBUNIT CHI"/>
    <property type="match status" value="1"/>
</dbReference>
<accession>A0ABV7CKM1</accession>
<dbReference type="Pfam" id="PF04364">
    <property type="entry name" value="DNA_pol3_chi"/>
    <property type="match status" value="1"/>
</dbReference>
<organism evidence="1 2">
    <name type="scientific">Pseudoalteromonas fenneropenaei</name>
    <dbReference type="NCBI Taxonomy" id="1737459"/>
    <lineage>
        <taxon>Bacteria</taxon>
        <taxon>Pseudomonadati</taxon>
        <taxon>Pseudomonadota</taxon>
        <taxon>Gammaproteobacteria</taxon>
        <taxon>Alteromonadales</taxon>
        <taxon>Pseudoalteromonadaceae</taxon>
        <taxon>Pseudoalteromonas</taxon>
    </lineage>
</organism>
<name>A0ABV7CKM1_9GAMM</name>
<proteinExistence type="predicted"/>
<dbReference type="SUPFAM" id="SSF102400">
    <property type="entry name" value="DNA polymerase III chi subunit"/>
    <property type="match status" value="1"/>
</dbReference>
<dbReference type="InterPro" id="IPR036768">
    <property type="entry name" value="PolIII_chi_sf"/>
</dbReference>
<evidence type="ECO:0000313" key="2">
    <source>
        <dbReference type="Proteomes" id="UP001595453"/>
    </source>
</evidence>
<dbReference type="InterPro" id="IPR007459">
    <property type="entry name" value="DNA_pol3_chi"/>
</dbReference>
<dbReference type="PANTHER" id="PTHR38767:SF1">
    <property type="entry name" value="DNA POLYMERASE III SUBUNIT CHI"/>
    <property type="match status" value="1"/>
</dbReference>
<dbReference type="Gene3D" id="3.40.50.10110">
    <property type="entry name" value="DNA polymerase III subunit chi"/>
    <property type="match status" value="1"/>
</dbReference>
<reference evidence="2" key="1">
    <citation type="journal article" date="2019" name="Int. J. Syst. Evol. Microbiol.">
        <title>The Global Catalogue of Microorganisms (GCM) 10K type strain sequencing project: providing services to taxonomists for standard genome sequencing and annotation.</title>
        <authorList>
            <consortium name="The Broad Institute Genomics Platform"/>
            <consortium name="The Broad Institute Genome Sequencing Center for Infectious Disease"/>
            <person name="Wu L."/>
            <person name="Ma J."/>
        </authorList>
    </citation>
    <scope>NUCLEOTIDE SEQUENCE [LARGE SCALE GENOMIC DNA]</scope>
    <source>
        <strain evidence="2">KCTC 42730</strain>
    </source>
</reference>
<comment type="caution">
    <text evidence="1">The sequence shown here is derived from an EMBL/GenBank/DDBJ whole genome shotgun (WGS) entry which is preliminary data.</text>
</comment>
<gene>
    <name evidence="1" type="ORF">ACFOEE_11725</name>
</gene>